<keyword evidence="6" id="KW-1185">Reference proteome</keyword>
<comment type="catalytic activity">
    <reaction evidence="3">
        <text>an alpha-D-Man-(1-&gt;3)-beta-D-Man-(1-&gt;4)-beta-D-GlcNAc-(1-&gt;4)-alpha-D-GlcNAc-diphospho-di-trans,poly-cis-dolichol + GDP-alpha-D-mannose = an alpha-D-Man-(1-&gt;3)-[alpha-D-Man-(1-&gt;6)]-beta-D-Man-(1-&gt;4)-beta-D-GlcNAc-(1-&gt;4)-alpha-D-GlcNAc-diphospho-di-trans,poly-cis-dolichol + GDP + H(+)</text>
        <dbReference type="Rhea" id="RHEA:29519"/>
        <dbReference type="Rhea" id="RHEA-COMP:19513"/>
        <dbReference type="Rhea" id="RHEA-COMP:19515"/>
        <dbReference type="ChEBI" id="CHEBI:15378"/>
        <dbReference type="ChEBI" id="CHEBI:57527"/>
        <dbReference type="ChEBI" id="CHEBI:58189"/>
        <dbReference type="ChEBI" id="CHEBI:132510"/>
        <dbReference type="ChEBI" id="CHEBI:132511"/>
        <dbReference type="EC" id="2.4.1.257"/>
    </reaction>
    <physiologicalReaction direction="left-to-right" evidence="3">
        <dbReference type="Rhea" id="RHEA:29520"/>
    </physiologicalReaction>
</comment>
<dbReference type="GO" id="GO:0004378">
    <property type="term" value="F:GDP-Man:Man(1)GlcNAc(2)-PP-Dol alpha-1,3-mannosyltransferase activity"/>
    <property type="evidence" value="ECO:0007669"/>
    <property type="project" value="UniProtKB-UniRule"/>
</dbReference>
<feature type="domain" description="Glycosyl transferase family 1" evidence="4">
    <location>
        <begin position="252"/>
        <end position="412"/>
    </location>
</feature>
<dbReference type="EC" id="2.4.1.257" evidence="3"/>
<comment type="subcellular location">
    <subcellularLocation>
        <location evidence="3">Endoplasmic reticulum membrane</location>
        <topology evidence="3">Single-pass membrane protein</topology>
    </subcellularLocation>
</comment>
<gene>
    <name evidence="5" type="ORF">PHAECO_LOCUS3579</name>
</gene>
<name>A0A9P0DBV9_PHACE</name>
<dbReference type="InterPro" id="IPR001296">
    <property type="entry name" value="Glyco_trans_1"/>
</dbReference>
<evidence type="ECO:0000256" key="3">
    <source>
        <dbReference type="RuleBase" id="RU367136"/>
    </source>
</evidence>
<comment type="pathway">
    <text evidence="3">Protein modification; protein glycosylation.</text>
</comment>
<dbReference type="GO" id="GO:0102704">
    <property type="term" value="F:GDP-Man:Man(2)GlcNAc(2)-PP-Dol alpha-1,6-mannosyltransferase activity"/>
    <property type="evidence" value="ECO:0007669"/>
    <property type="project" value="UniProtKB-UniRule"/>
</dbReference>
<dbReference type="EMBL" id="OU896719">
    <property type="protein sequence ID" value="CAH1119751.1"/>
    <property type="molecule type" value="Genomic_DNA"/>
</dbReference>
<dbReference type="AlphaFoldDB" id="A0A9P0DBV9"/>
<dbReference type="PANTHER" id="PTHR45918:SF1">
    <property type="entry name" value="ALPHA-1,3_1,6-MANNOSYLTRANSFERASE ALG2"/>
    <property type="match status" value="1"/>
</dbReference>
<dbReference type="Pfam" id="PF00534">
    <property type="entry name" value="Glycos_transf_1"/>
    <property type="match status" value="1"/>
</dbReference>
<reference evidence="5" key="1">
    <citation type="submission" date="2022-01" db="EMBL/GenBank/DDBJ databases">
        <authorList>
            <person name="King R."/>
        </authorList>
    </citation>
    <scope>NUCLEOTIDE SEQUENCE</scope>
</reference>
<evidence type="ECO:0000313" key="6">
    <source>
        <dbReference type="Proteomes" id="UP001153737"/>
    </source>
</evidence>
<dbReference type="Gene3D" id="3.40.50.2000">
    <property type="entry name" value="Glycogen Phosphorylase B"/>
    <property type="match status" value="2"/>
</dbReference>
<comment type="function">
    <text evidence="3">Mannosylates Man(2)GlcNAc(2)-dolichol diphosphate and Man(1)GlcNAc(2)-dolichol diphosphate to form Man(3)GlcNAc(2)-dolichol diphosphate.</text>
</comment>
<protein>
    <recommendedName>
        <fullName evidence="3">Alpha-1,3/1,6-mannosyltransferase ALG2</fullName>
        <ecNumber evidence="3">2.4.1.132</ecNumber>
        <ecNumber evidence="3">2.4.1.257</ecNumber>
    </recommendedName>
    <alternativeName>
        <fullName evidence="3">GDP-Man:Man(1)GlcNAc(2)-PP-Dol alpha-1,3-mannosyltransferase</fullName>
    </alternativeName>
</protein>
<evidence type="ECO:0000259" key="4">
    <source>
        <dbReference type="Pfam" id="PF00534"/>
    </source>
</evidence>
<accession>A0A9P0DBV9</accession>
<keyword evidence="1 3" id="KW-0328">Glycosyltransferase</keyword>
<comment type="similarity">
    <text evidence="3">Belongs to the glycosyltransferase group 1 family.</text>
</comment>
<reference evidence="5" key="2">
    <citation type="submission" date="2022-10" db="EMBL/GenBank/DDBJ databases">
        <authorList>
            <consortium name="ENA_rothamsted_submissions"/>
            <consortium name="culmorum"/>
            <person name="King R."/>
        </authorList>
    </citation>
    <scope>NUCLEOTIDE SEQUENCE</scope>
</reference>
<evidence type="ECO:0000313" key="5">
    <source>
        <dbReference type="EMBL" id="CAH1119751.1"/>
    </source>
</evidence>
<proteinExistence type="inferred from homology"/>
<dbReference type="GO" id="GO:0005789">
    <property type="term" value="C:endoplasmic reticulum membrane"/>
    <property type="evidence" value="ECO:0007669"/>
    <property type="project" value="UniProtKB-SubCell"/>
</dbReference>
<dbReference type="PANTHER" id="PTHR45918">
    <property type="entry name" value="ALPHA-1,3/1,6-MANNOSYLTRANSFERASE ALG2"/>
    <property type="match status" value="1"/>
</dbReference>
<dbReference type="Proteomes" id="UP001153737">
    <property type="component" value="Chromosome 13"/>
</dbReference>
<keyword evidence="2 3" id="KW-0808">Transferase</keyword>
<dbReference type="SUPFAM" id="SSF53756">
    <property type="entry name" value="UDP-Glycosyltransferase/glycogen phosphorylase"/>
    <property type="match status" value="1"/>
</dbReference>
<dbReference type="EC" id="2.4.1.132" evidence="3"/>
<dbReference type="OrthoDB" id="448893at2759"/>
<dbReference type="InterPro" id="IPR027054">
    <property type="entry name" value="ALG2"/>
</dbReference>
<evidence type="ECO:0000256" key="2">
    <source>
        <dbReference type="ARBA" id="ARBA00022679"/>
    </source>
</evidence>
<sequence>MGLTFVKSTCQNAHFNTVFHVKFSQMDGEQNTEIETHIFERPTDQSHVLIIHEKLMKRKTDRYILNIALAYHKLGYKVTILTSQYDKHDCIGDVKFADSVSVLYSGWWIPRSFLGLFRSNMSAFKAAWMAFRLICFPPEPKPELVVLDVSLFALYFLKLFTKYKVFYVETFLELKNTDACYEHSKNNPTLLEAKWVKLADEIIVETIGFCEILKKSYPSLNVKPKVLYPSIDIGLWNEPGIKIHRIIPDLMDNTVLFLTIGKFKRSSNFKLALDAFELLLEVIDDKTVTKRFQLVIAGNCKTLEEKFHYNEMMAAAKQRICASQVTFLKQLPIVHEKTLIMESTVMIHPAKNDVHSDFLLKAMSLGKPIVATNKGIASKILVHRLSGVIIDPEPRMFAIAMKKLIVSPHLQVFLGDMARDTFDKSYSFESFCSKVNQMMKRPLLKDSASTLCPSESVKTRN</sequence>
<organism evidence="5 6">
    <name type="scientific">Phaedon cochleariae</name>
    <name type="common">Mustard beetle</name>
    <dbReference type="NCBI Taxonomy" id="80249"/>
    <lineage>
        <taxon>Eukaryota</taxon>
        <taxon>Metazoa</taxon>
        <taxon>Ecdysozoa</taxon>
        <taxon>Arthropoda</taxon>
        <taxon>Hexapoda</taxon>
        <taxon>Insecta</taxon>
        <taxon>Pterygota</taxon>
        <taxon>Neoptera</taxon>
        <taxon>Endopterygota</taxon>
        <taxon>Coleoptera</taxon>
        <taxon>Polyphaga</taxon>
        <taxon>Cucujiformia</taxon>
        <taxon>Chrysomeloidea</taxon>
        <taxon>Chrysomelidae</taxon>
        <taxon>Chrysomelinae</taxon>
        <taxon>Chrysomelini</taxon>
        <taxon>Phaedon</taxon>
    </lineage>
</organism>
<evidence type="ECO:0000256" key="1">
    <source>
        <dbReference type="ARBA" id="ARBA00022676"/>
    </source>
</evidence>
<comment type="catalytic activity">
    <reaction evidence="3">
        <text>a beta-D-Man-(1-&gt;4)-beta-D-GlcNAc-(1-&gt;4)-alpha-D-GlcNAc-diphospho-di-trans,poly-cis-dolichol + GDP-alpha-D-mannose = an alpha-D-Man-(1-&gt;3)-beta-D-Man-(1-&gt;4)-beta-D-GlcNAc-(1-&gt;4)-alpha-D-GlcNAc-diphospho-di-trans,poly-cis-dolichol + GDP + H(+)</text>
        <dbReference type="Rhea" id="RHEA:29515"/>
        <dbReference type="Rhea" id="RHEA-COMP:19511"/>
        <dbReference type="Rhea" id="RHEA-COMP:19513"/>
        <dbReference type="ChEBI" id="CHEBI:15378"/>
        <dbReference type="ChEBI" id="CHEBI:57527"/>
        <dbReference type="ChEBI" id="CHEBI:58189"/>
        <dbReference type="ChEBI" id="CHEBI:58472"/>
        <dbReference type="ChEBI" id="CHEBI:132510"/>
        <dbReference type="EC" id="2.4.1.132"/>
    </reaction>
    <physiologicalReaction direction="left-to-right" evidence="3">
        <dbReference type="Rhea" id="RHEA:29516"/>
    </physiologicalReaction>
</comment>